<dbReference type="EMBL" id="LWBR01000006">
    <property type="protein sequence ID" value="KZN97712.1"/>
    <property type="molecule type" value="Genomic_DNA"/>
</dbReference>
<keyword evidence="3" id="KW-0804">Transcription</keyword>
<proteinExistence type="predicted"/>
<dbReference type="InterPro" id="IPR036388">
    <property type="entry name" value="WH-like_DNA-bd_sf"/>
</dbReference>
<dbReference type="OrthoDB" id="9801546at2"/>
<keyword evidence="5" id="KW-1185">Reference proteome</keyword>
<accession>A0A163ZJ41</accession>
<dbReference type="STRING" id="33936.AZI98_01820"/>
<dbReference type="AlphaFoldDB" id="A0A165Z1H5"/>
<dbReference type="GO" id="GO:0003700">
    <property type="term" value="F:DNA-binding transcription factor activity"/>
    <property type="evidence" value="ECO:0007669"/>
    <property type="project" value="InterPro"/>
</dbReference>
<evidence type="ECO:0000313" key="4">
    <source>
        <dbReference type="EMBL" id="KZN97712.1"/>
    </source>
</evidence>
<evidence type="ECO:0000256" key="2">
    <source>
        <dbReference type="ARBA" id="ARBA00023125"/>
    </source>
</evidence>
<dbReference type="InterPro" id="IPR000524">
    <property type="entry name" value="Tscrpt_reg_HTH_GntR"/>
</dbReference>
<dbReference type="SUPFAM" id="SSF46785">
    <property type="entry name" value="Winged helix' DNA-binding domain"/>
    <property type="match status" value="1"/>
</dbReference>
<dbReference type="PANTHER" id="PTHR38445">
    <property type="entry name" value="HTH-TYPE TRANSCRIPTIONAL REPRESSOR YTRA"/>
    <property type="match status" value="1"/>
</dbReference>
<keyword evidence="2" id="KW-0238">DNA-binding</keyword>
<evidence type="ECO:0000256" key="1">
    <source>
        <dbReference type="ARBA" id="ARBA00023015"/>
    </source>
</evidence>
<dbReference type="GO" id="GO:0003677">
    <property type="term" value="F:DNA binding"/>
    <property type="evidence" value="ECO:0007669"/>
    <property type="project" value="UniProtKB-KW"/>
</dbReference>
<dbReference type="InterPro" id="IPR036390">
    <property type="entry name" value="WH_DNA-bd_sf"/>
</dbReference>
<dbReference type="PANTHER" id="PTHR38445:SF9">
    <property type="entry name" value="HTH-TYPE TRANSCRIPTIONAL REPRESSOR YTRA"/>
    <property type="match status" value="1"/>
</dbReference>
<dbReference type="CDD" id="cd07377">
    <property type="entry name" value="WHTH_GntR"/>
    <property type="match status" value="1"/>
</dbReference>
<accession>A0A165Z1H5</accession>
<dbReference type="Pfam" id="PF00392">
    <property type="entry name" value="GntR"/>
    <property type="match status" value="1"/>
</dbReference>
<dbReference type="PROSITE" id="PS50949">
    <property type="entry name" value="HTH_GNTR"/>
    <property type="match status" value="1"/>
</dbReference>
<dbReference type="Proteomes" id="UP000076476">
    <property type="component" value="Unassembled WGS sequence"/>
</dbReference>
<protein>
    <submittedName>
        <fullName evidence="4">GntR family transcriptional regulator</fullName>
    </submittedName>
</protein>
<dbReference type="Gene3D" id="1.10.10.10">
    <property type="entry name" value="Winged helix-like DNA-binding domain superfamily/Winged helix DNA-binding domain"/>
    <property type="match status" value="1"/>
</dbReference>
<dbReference type="SMART" id="SM00345">
    <property type="entry name" value="HTH_GNTR"/>
    <property type="match status" value="1"/>
</dbReference>
<evidence type="ECO:0000313" key="5">
    <source>
        <dbReference type="Proteomes" id="UP000076476"/>
    </source>
</evidence>
<evidence type="ECO:0000256" key="3">
    <source>
        <dbReference type="ARBA" id="ARBA00023163"/>
    </source>
</evidence>
<gene>
    <name evidence="4" type="ORF">AZI98_01820</name>
</gene>
<dbReference type="RefSeq" id="WP_063386582.1">
    <property type="nucleotide sequence ID" value="NZ_LVHY01000101.1"/>
</dbReference>
<reference evidence="4 5" key="1">
    <citation type="submission" date="2016-04" db="EMBL/GenBank/DDBJ databases">
        <title>Draft genome sequence of Aeribacillus pallidus 8m3 from petroleum reservoir.</title>
        <authorList>
            <person name="Poltaraus A.B."/>
            <person name="Nazina T.N."/>
            <person name="Tourova T.P."/>
            <person name="Malakho S.M."/>
            <person name="Korshunova A.V."/>
            <person name="Sokolova D.S."/>
        </authorList>
    </citation>
    <scope>NUCLEOTIDE SEQUENCE [LARGE SCALE GENOMIC DNA]</scope>
    <source>
        <strain evidence="4 5">8m3</strain>
    </source>
</reference>
<keyword evidence="1" id="KW-0805">Transcription regulation</keyword>
<comment type="caution">
    <text evidence="4">The sequence shown here is derived from an EMBL/GenBank/DDBJ whole genome shotgun (WGS) entry which is preliminary data.</text>
</comment>
<sequence length="129" mass="15069">MFEIDPRSATPIYEQIIKKMKELCIKGVLKPGDKLPSVREMSSMIIANPNTVSKAYKELEREGLIETLRGRGTFVSKMVQKKLDEEKIEMIKEELRQIMIDAFYAGISFEQIYQWMKDMNNEFANAFHK</sequence>
<name>A0A165Z1H5_9BACI</name>
<organism evidence="4 5">
    <name type="scientific">Aeribacillus pallidus</name>
    <dbReference type="NCBI Taxonomy" id="33936"/>
    <lineage>
        <taxon>Bacteria</taxon>
        <taxon>Bacillati</taxon>
        <taxon>Bacillota</taxon>
        <taxon>Bacilli</taxon>
        <taxon>Bacillales</taxon>
        <taxon>Bacillaceae</taxon>
        <taxon>Aeribacillus</taxon>
    </lineage>
</organism>